<sequence length="446" mass="48586">MFGVITESFQNAISKIRFQDDEKALKRALDELKKALLKSDVHYKVLKELLAEVEKKTKLAGIGKDSFLNALKESLNTILTAPGNYGFIFAPKPPTIVLMAGLQGSGKTTTTAKLANYLKGKQKKVLLAACDLQRLAAVEQLRQLAAQVEVEFFHLEGKSAVEIATEAKKKAIDGLYDVLLVDTAGRLAIDEALMRELQSIKSAINPNEVLYVVDSLSGQDGVKSAATFHEKMDLSGVVLSKFDGDSKGGIALSIAHQLGIPLRFIGVGEKIADLEVFIPERIVGRLMGAGDIHSLAEKTAAVISEKEAKDISKKIKKGKFTFNDFIAQLDNIKKIGSMQSILSMLPGLGNMASALKDVDLDNSKEIKQMRAMVSSMTPKERDNPDLLNGSRKKRIAMGAGLDVSDVNRFLKQFENAAKMAKKFSNKGGMGDLMGLMKDARMGQLRR</sequence>
<name>A0A2N3PLE3_9HELI</name>
<comment type="caution">
    <text evidence="12">The sequence shown here is derived from an EMBL/GenBank/DDBJ whole genome shotgun (WGS) entry which is preliminary data.</text>
</comment>
<feature type="binding site" evidence="10">
    <location>
        <begin position="240"/>
        <end position="243"/>
    </location>
    <ligand>
        <name>GTP</name>
        <dbReference type="ChEBI" id="CHEBI:37565"/>
    </ligand>
</feature>
<feature type="binding site" evidence="10">
    <location>
        <begin position="101"/>
        <end position="108"/>
    </location>
    <ligand>
        <name>GTP</name>
        <dbReference type="ChEBI" id="CHEBI:37565"/>
    </ligand>
</feature>
<keyword evidence="2 10" id="KW-0963">Cytoplasm</keyword>
<dbReference type="InterPro" id="IPR003593">
    <property type="entry name" value="AAA+_ATPase"/>
</dbReference>
<dbReference type="GO" id="GO:0048500">
    <property type="term" value="C:signal recognition particle"/>
    <property type="evidence" value="ECO:0007669"/>
    <property type="project" value="UniProtKB-UniRule"/>
</dbReference>
<dbReference type="SMART" id="SM00382">
    <property type="entry name" value="AAA"/>
    <property type="match status" value="1"/>
</dbReference>
<dbReference type="InterPro" id="IPR042101">
    <property type="entry name" value="SRP54_N_sf"/>
</dbReference>
<dbReference type="GO" id="GO:0006614">
    <property type="term" value="P:SRP-dependent cotranslational protein targeting to membrane"/>
    <property type="evidence" value="ECO:0007669"/>
    <property type="project" value="InterPro"/>
</dbReference>
<dbReference type="CDD" id="cd18539">
    <property type="entry name" value="SRP_G"/>
    <property type="match status" value="1"/>
</dbReference>
<keyword evidence="8 10" id="KW-0687">Ribonucleoprotein</keyword>
<evidence type="ECO:0000256" key="2">
    <source>
        <dbReference type="ARBA" id="ARBA00022490"/>
    </source>
</evidence>
<proteinExistence type="inferred from homology"/>
<dbReference type="SUPFAM" id="SSF47364">
    <property type="entry name" value="Domain of the SRP/SRP receptor G-proteins"/>
    <property type="match status" value="1"/>
</dbReference>
<dbReference type="Gene3D" id="1.20.120.140">
    <property type="entry name" value="Signal recognition particle SRP54, nucleotide-binding domain"/>
    <property type="match status" value="1"/>
</dbReference>
<keyword evidence="13" id="KW-1185">Reference proteome</keyword>
<keyword evidence="5 10" id="KW-0694">RNA-binding</keyword>
<evidence type="ECO:0000256" key="10">
    <source>
        <dbReference type="HAMAP-Rule" id="MF_00306"/>
    </source>
</evidence>
<dbReference type="GO" id="GO:0003924">
    <property type="term" value="F:GTPase activity"/>
    <property type="evidence" value="ECO:0007669"/>
    <property type="project" value="UniProtKB-UniRule"/>
</dbReference>
<accession>A0A2N3PLE3</accession>
<dbReference type="HAMAP" id="MF_00306">
    <property type="entry name" value="SRP54"/>
    <property type="match status" value="1"/>
</dbReference>
<comment type="catalytic activity">
    <reaction evidence="9 10">
        <text>GTP + H2O = GDP + phosphate + H(+)</text>
        <dbReference type="Rhea" id="RHEA:19669"/>
        <dbReference type="ChEBI" id="CHEBI:15377"/>
        <dbReference type="ChEBI" id="CHEBI:15378"/>
        <dbReference type="ChEBI" id="CHEBI:37565"/>
        <dbReference type="ChEBI" id="CHEBI:43474"/>
        <dbReference type="ChEBI" id="CHEBI:58189"/>
        <dbReference type="EC" id="3.6.5.4"/>
    </reaction>
</comment>
<comment type="function">
    <text evidence="10">Involved in targeting and insertion of nascent membrane proteins into the cytoplasmic membrane. Binds to the hydrophobic signal sequence of the ribosome-nascent chain (RNC) as it emerges from the ribosomes. The SRP-RNC complex is then targeted to the cytoplasmic membrane where it interacts with the SRP receptor FtsY.</text>
</comment>
<dbReference type="OrthoDB" id="9804720at2"/>
<keyword evidence="7 10" id="KW-0733">Signal recognition particle</keyword>
<dbReference type="InterPro" id="IPR036891">
    <property type="entry name" value="Signal_recog_part_SRP54_M_sf"/>
</dbReference>
<dbReference type="InterPro" id="IPR036225">
    <property type="entry name" value="SRP/SRP_N"/>
</dbReference>
<feature type="domain" description="SRP54-type proteins GTP-binding" evidence="11">
    <location>
        <begin position="261"/>
        <end position="274"/>
    </location>
</feature>
<dbReference type="PANTHER" id="PTHR11564">
    <property type="entry name" value="SIGNAL RECOGNITION PARTICLE 54K PROTEIN SRP54"/>
    <property type="match status" value="1"/>
</dbReference>
<dbReference type="InterPro" id="IPR004780">
    <property type="entry name" value="SRP"/>
</dbReference>
<dbReference type="PANTHER" id="PTHR11564:SF5">
    <property type="entry name" value="SIGNAL RECOGNITION PARTICLE SUBUNIT SRP54"/>
    <property type="match status" value="1"/>
</dbReference>
<dbReference type="Gene3D" id="3.40.50.300">
    <property type="entry name" value="P-loop containing nucleotide triphosphate hydrolases"/>
    <property type="match status" value="1"/>
</dbReference>
<dbReference type="InterPro" id="IPR004125">
    <property type="entry name" value="Signal_recog_particle_SRP54_M"/>
</dbReference>
<dbReference type="InterPro" id="IPR013822">
    <property type="entry name" value="Signal_recog_particl_SRP54_hlx"/>
</dbReference>
<dbReference type="SMART" id="SM00962">
    <property type="entry name" value="SRP54"/>
    <property type="match status" value="1"/>
</dbReference>
<reference evidence="12 13" key="1">
    <citation type="submission" date="2016-07" db="EMBL/GenBank/DDBJ databases">
        <title>Detection of Helicobacter winghamensis from caecal content of red fox (Vulpes vulpes).</title>
        <authorList>
            <person name="Zanoni R.G."/>
            <person name="Florio D."/>
            <person name="Caffara M."/>
            <person name="Renzi M."/>
            <person name="Parisi A."/>
            <person name="Pasquali F."/>
            <person name="Manfreda G."/>
        </authorList>
    </citation>
    <scope>NUCLEOTIDE SEQUENCE [LARGE SCALE GENOMIC DNA]</scope>
    <source>
        <strain evidence="12 13">295_13</strain>
    </source>
</reference>
<dbReference type="GO" id="GO:0005525">
    <property type="term" value="F:GTP binding"/>
    <property type="evidence" value="ECO:0007669"/>
    <property type="project" value="UniProtKB-UniRule"/>
</dbReference>
<dbReference type="SMART" id="SM00963">
    <property type="entry name" value="SRP54_N"/>
    <property type="match status" value="1"/>
</dbReference>
<dbReference type="Gene3D" id="1.10.260.30">
    <property type="entry name" value="Signal recognition particle, SRP54 subunit, M-domain"/>
    <property type="match status" value="1"/>
</dbReference>
<keyword evidence="3 10" id="KW-0547">Nucleotide-binding</keyword>
<keyword evidence="6 10" id="KW-0342">GTP-binding</keyword>
<gene>
    <name evidence="10" type="primary">ffh</name>
    <name evidence="12" type="ORF">BCM31_07665</name>
</gene>
<evidence type="ECO:0000256" key="9">
    <source>
        <dbReference type="ARBA" id="ARBA00048027"/>
    </source>
</evidence>
<dbReference type="Pfam" id="PF00448">
    <property type="entry name" value="SRP54"/>
    <property type="match status" value="1"/>
</dbReference>
<dbReference type="STRING" id="556267.HWAG_00565"/>
<dbReference type="InterPro" id="IPR000897">
    <property type="entry name" value="SRP54_GTPase_dom"/>
</dbReference>
<dbReference type="Pfam" id="PF02978">
    <property type="entry name" value="SRP_SPB"/>
    <property type="match status" value="1"/>
</dbReference>
<dbReference type="Proteomes" id="UP000233350">
    <property type="component" value="Unassembled WGS sequence"/>
</dbReference>
<dbReference type="NCBIfam" id="TIGR00959">
    <property type="entry name" value="ffh"/>
    <property type="match status" value="1"/>
</dbReference>
<dbReference type="SUPFAM" id="SSF52540">
    <property type="entry name" value="P-loop containing nucleoside triphosphate hydrolases"/>
    <property type="match status" value="1"/>
</dbReference>
<dbReference type="PROSITE" id="PS00300">
    <property type="entry name" value="SRP54"/>
    <property type="match status" value="1"/>
</dbReference>
<keyword evidence="4 10" id="KW-0378">Hydrolase</keyword>
<comment type="subunit">
    <text evidence="10">Part of the signal recognition particle protein translocation system, which is composed of SRP and FtsY.</text>
</comment>
<dbReference type="InterPro" id="IPR022941">
    <property type="entry name" value="SRP54"/>
</dbReference>
<evidence type="ECO:0000256" key="3">
    <source>
        <dbReference type="ARBA" id="ARBA00022741"/>
    </source>
</evidence>
<comment type="similarity">
    <text evidence="1 10">Belongs to the GTP-binding SRP family. SRP54 subfamily.</text>
</comment>
<dbReference type="InterPro" id="IPR027417">
    <property type="entry name" value="P-loop_NTPase"/>
</dbReference>
<comment type="subcellular location">
    <subcellularLocation>
        <location evidence="10">Cytoplasm</location>
    </subcellularLocation>
    <text evidence="10">The SRP-RNC complex is targeted to the cytoplasmic membrane.</text>
</comment>
<dbReference type="Pfam" id="PF02881">
    <property type="entry name" value="SRP54_N"/>
    <property type="match status" value="1"/>
</dbReference>
<evidence type="ECO:0000256" key="1">
    <source>
        <dbReference type="ARBA" id="ARBA00005450"/>
    </source>
</evidence>
<evidence type="ECO:0000313" key="13">
    <source>
        <dbReference type="Proteomes" id="UP000233350"/>
    </source>
</evidence>
<evidence type="ECO:0000256" key="6">
    <source>
        <dbReference type="ARBA" id="ARBA00023134"/>
    </source>
</evidence>
<dbReference type="GeneID" id="97289098"/>
<evidence type="ECO:0000256" key="7">
    <source>
        <dbReference type="ARBA" id="ARBA00023135"/>
    </source>
</evidence>
<evidence type="ECO:0000259" key="11">
    <source>
        <dbReference type="PROSITE" id="PS00300"/>
    </source>
</evidence>
<protein>
    <recommendedName>
        <fullName evidence="10">Signal recognition particle protein</fullName>
        <ecNumber evidence="10">3.6.5.4</ecNumber>
    </recommendedName>
    <alternativeName>
        <fullName evidence="10">Fifty-four homolog</fullName>
    </alternativeName>
</protein>
<dbReference type="GO" id="GO:0008312">
    <property type="term" value="F:7S RNA binding"/>
    <property type="evidence" value="ECO:0007669"/>
    <property type="project" value="InterPro"/>
</dbReference>
<evidence type="ECO:0000313" key="12">
    <source>
        <dbReference type="EMBL" id="PKT82596.1"/>
    </source>
</evidence>
<evidence type="ECO:0000256" key="5">
    <source>
        <dbReference type="ARBA" id="ARBA00022884"/>
    </source>
</evidence>
<dbReference type="EC" id="3.6.5.4" evidence="10"/>
<feature type="binding site" evidence="10">
    <location>
        <begin position="182"/>
        <end position="186"/>
    </location>
    <ligand>
        <name>GTP</name>
        <dbReference type="ChEBI" id="CHEBI:37565"/>
    </ligand>
</feature>
<dbReference type="RefSeq" id="WP_006802258.1">
    <property type="nucleotide sequence ID" value="NZ_CABKOI010000021.1"/>
</dbReference>
<dbReference type="EMBL" id="MBPK01000002">
    <property type="protein sequence ID" value="PKT82596.1"/>
    <property type="molecule type" value="Genomic_DNA"/>
</dbReference>
<dbReference type="AlphaFoldDB" id="A0A2N3PLE3"/>
<evidence type="ECO:0000256" key="8">
    <source>
        <dbReference type="ARBA" id="ARBA00023274"/>
    </source>
</evidence>
<evidence type="ECO:0000256" key="4">
    <source>
        <dbReference type="ARBA" id="ARBA00022801"/>
    </source>
</evidence>
<comment type="domain">
    <text evidence="10">Composed of three domains: the N-terminal N domain, which is responsible for interactions with the ribosome, the central G domain, which binds GTP, and the C-terminal M domain, which binds the RNA and the signal sequence of the RNC.</text>
</comment>
<organism evidence="12 13">
    <name type="scientific">Helicobacter winghamensis</name>
    <dbReference type="NCBI Taxonomy" id="157268"/>
    <lineage>
        <taxon>Bacteria</taxon>
        <taxon>Pseudomonadati</taxon>
        <taxon>Campylobacterota</taxon>
        <taxon>Epsilonproteobacteria</taxon>
        <taxon>Campylobacterales</taxon>
        <taxon>Helicobacteraceae</taxon>
        <taxon>Helicobacter</taxon>
    </lineage>
</organism>
<dbReference type="SUPFAM" id="SSF47446">
    <property type="entry name" value="Signal peptide-binding domain"/>
    <property type="match status" value="1"/>
</dbReference>